<sequence length="293" mass="32555">MTTPISPAPAPATERVFPDESLRAMEELYPLRAGPLRHNLRDHPLLNLDALAVLAEALPASQIEYNPGNIPIGIKPEDVPQSALSIGETIRTIDSNGNWAVLKNIETMPAYRALLMGLLGELEDVVDPRTGAMLTPQGFIFISSPGSITPYHFDPEHNILLQLRGTKVMNVWPAGDERFAHRVEHERYHTGGHRNLPWTDDFHAGALQVPLMPGDAVLMPVMAPHFVANGDAPSISLSITWRSEWSYRESEAHVANAALRRMGLDPAMPPRWPSYAWAKTVAWRVLRRLRVVS</sequence>
<dbReference type="EMBL" id="QFPJ01000058">
    <property type="protein sequence ID" value="PZQ20478.1"/>
    <property type="molecule type" value="Genomic_DNA"/>
</dbReference>
<reference evidence="2 3" key="1">
    <citation type="submission" date="2017-08" db="EMBL/GenBank/DDBJ databases">
        <title>Infants hospitalized years apart are colonized by the same room-sourced microbial strains.</title>
        <authorList>
            <person name="Brooks B."/>
            <person name="Olm M.R."/>
            <person name="Firek B.A."/>
            <person name="Baker R."/>
            <person name="Thomas B.C."/>
            <person name="Morowitz M.J."/>
            <person name="Banfield J.F."/>
        </authorList>
    </citation>
    <scope>NUCLEOTIDE SEQUENCE [LARGE SCALE GENOMIC DNA]</scope>
    <source>
        <strain evidence="2">S2_005_003_R2_47</strain>
    </source>
</reference>
<gene>
    <name evidence="2" type="ORF">DI569_15360</name>
</gene>
<feature type="domain" description="JmjC" evidence="1">
    <location>
        <begin position="97"/>
        <end position="258"/>
    </location>
</feature>
<accession>A0A2W5KYP4</accession>
<dbReference type="PANTHER" id="PTHR12461">
    <property type="entry name" value="HYPOXIA-INDUCIBLE FACTOR 1 ALPHA INHIBITOR-RELATED"/>
    <property type="match status" value="1"/>
</dbReference>
<dbReference type="PANTHER" id="PTHR12461:SF105">
    <property type="entry name" value="HYPOXIA-INDUCIBLE FACTOR 1-ALPHA INHIBITOR"/>
    <property type="match status" value="1"/>
</dbReference>
<dbReference type="InterPro" id="IPR003347">
    <property type="entry name" value="JmjC_dom"/>
</dbReference>
<dbReference type="SMART" id="SM00558">
    <property type="entry name" value="JmjC"/>
    <property type="match status" value="1"/>
</dbReference>
<comment type="caution">
    <text evidence="2">The sequence shown here is derived from an EMBL/GenBank/DDBJ whole genome shotgun (WGS) entry which is preliminary data.</text>
</comment>
<evidence type="ECO:0000313" key="2">
    <source>
        <dbReference type="EMBL" id="PZQ20478.1"/>
    </source>
</evidence>
<dbReference type="Gene3D" id="2.60.120.650">
    <property type="entry name" value="Cupin"/>
    <property type="match status" value="1"/>
</dbReference>
<name>A0A2W5KYP4_SPHMC</name>
<dbReference type="Proteomes" id="UP000248597">
    <property type="component" value="Unassembled WGS sequence"/>
</dbReference>
<dbReference type="AlphaFoldDB" id="A0A2W5KYP4"/>
<evidence type="ECO:0000313" key="3">
    <source>
        <dbReference type="Proteomes" id="UP000248597"/>
    </source>
</evidence>
<organism evidence="2 3">
    <name type="scientific">Sphingopyxis macrogoltabida</name>
    <name type="common">Sphingomonas macrogoltabidus</name>
    <dbReference type="NCBI Taxonomy" id="33050"/>
    <lineage>
        <taxon>Bacteria</taxon>
        <taxon>Pseudomonadati</taxon>
        <taxon>Pseudomonadota</taxon>
        <taxon>Alphaproteobacteria</taxon>
        <taxon>Sphingomonadales</taxon>
        <taxon>Sphingomonadaceae</taxon>
        <taxon>Sphingopyxis</taxon>
    </lineage>
</organism>
<dbReference type="InterPro" id="IPR041667">
    <property type="entry name" value="Cupin_8"/>
</dbReference>
<dbReference type="Pfam" id="PF13621">
    <property type="entry name" value="Cupin_8"/>
    <property type="match status" value="1"/>
</dbReference>
<evidence type="ECO:0000259" key="1">
    <source>
        <dbReference type="PROSITE" id="PS51184"/>
    </source>
</evidence>
<protein>
    <submittedName>
        <fullName evidence="2">Transcriptional regulator</fullName>
    </submittedName>
</protein>
<proteinExistence type="predicted"/>
<dbReference type="SUPFAM" id="SSF51197">
    <property type="entry name" value="Clavaminate synthase-like"/>
    <property type="match status" value="1"/>
</dbReference>
<dbReference type="PROSITE" id="PS51184">
    <property type="entry name" value="JMJC"/>
    <property type="match status" value="1"/>
</dbReference>